<feature type="compositionally biased region" description="Polar residues" evidence="10">
    <location>
        <begin position="220"/>
        <end position="236"/>
    </location>
</feature>
<dbReference type="CDD" id="cd01367">
    <property type="entry name" value="KISc_KIF2_like"/>
    <property type="match status" value="1"/>
</dbReference>
<dbReference type="SUPFAM" id="SSF52540">
    <property type="entry name" value="P-loop containing nucleoside triphosphate hydrolases"/>
    <property type="match status" value="1"/>
</dbReference>
<dbReference type="InterPro" id="IPR019821">
    <property type="entry name" value="Kinesin_motor_CS"/>
</dbReference>
<dbReference type="GO" id="GO:0008017">
    <property type="term" value="F:microtubule binding"/>
    <property type="evidence" value="ECO:0007669"/>
    <property type="project" value="InterPro"/>
</dbReference>
<accession>A0A9W8AYY2</accession>
<dbReference type="AlphaFoldDB" id="A0A9W8AYY2"/>
<keyword evidence="1 9" id="KW-0493">Microtubule</keyword>
<dbReference type="GO" id="GO:0007018">
    <property type="term" value="P:microtubule-based movement"/>
    <property type="evidence" value="ECO:0007669"/>
    <property type="project" value="InterPro"/>
</dbReference>
<comment type="similarity">
    <text evidence="6">Belongs to the TRAFAC class myosin-kinesin ATPase superfamily. Kinesin family. KIN-13 subfamily.</text>
</comment>
<protein>
    <recommendedName>
        <fullName evidence="9">Kinesin-like protein</fullName>
    </recommendedName>
</protein>
<feature type="region of interest" description="Disordered" evidence="10">
    <location>
        <begin position="647"/>
        <end position="779"/>
    </location>
</feature>
<feature type="region of interest" description="Disordered" evidence="10">
    <location>
        <begin position="134"/>
        <end position="239"/>
    </location>
</feature>
<name>A0A9W8AYY2_9FUNG</name>
<evidence type="ECO:0000256" key="4">
    <source>
        <dbReference type="ARBA" id="ARBA00023125"/>
    </source>
</evidence>
<comment type="caution">
    <text evidence="12">The sequence shown here is derived from an EMBL/GenBank/DDBJ whole genome shotgun (WGS) entry which is preliminary data.</text>
</comment>
<dbReference type="GO" id="GO:0006260">
    <property type="term" value="P:DNA replication"/>
    <property type="evidence" value="ECO:0007669"/>
    <property type="project" value="InterPro"/>
</dbReference>
<feature type="binding site" evidence="8">
    <location>
        <begin position="331"/>
        <end position="338"/>
    </location>
    <ligand>
        <name>ATP</name>
        <dbReference type="ChEBI" id="CHEBI:30616"/>
    </ligand>
</feature>
<dbReference type="GO" id="GO:0005874">
    <property type="term" value="C:microtubule"/>
    <property type="evidence" value="ECO:0007669"/>
    <property type="project" value="UniProtKB-KW"/>
</dbReference>
<evidence type="ECO:0000256" key="7">
    <source>
        <dbReference type="PROSITE-ProRule" id="PRU00252"/>
    </source>
</evidence>
<evidence type="ECO:0000259" key="11">
    <source>
        <dbReference type="PROSITE" id="PS50067"/>
    </source>
</evidence>
<dbReference type="FunFam" id="3.40.850.10:FF:000012">
    <property type="entry name" value="Kinesin-like protein"/>
    <property type="match status" value="1"/>
</dbReference>
<dbReference type="Gene3D" id="2.40.50.140">
    <property type="entry name" value="Nucleic acid-binding proteins"/>
    <property type="match status" value="1"/>
</dbReference>
<dbReference type="GO" id="GO:0005524">
    <property type="term" value="F:ATP binding"/>
    <property type="evidence" value="ECO:0007669"/>
    <property type="project" value="UniProtKB-UniRule"/>
</dbReference>
<feature type="compositionally biased region" description="Polar residues" evidence="10">
    <location>
        <begin position="792"/>
        <end position="804"/>
    </location>
</feature>
<feature type="domain" description="Kinesin motor" evidence="11">
    <location>
        <begin position="241"/>
        <end position="563"/>
    </location>
</feature>
<dbReference type="InterPro" id="IPR011344">
    <property type="entry name" value="ssDNA-bd"/>
</dbReference>
<gene>
    <name evidence="12" type="ORF">IWQ62_001460</name>
</gene>
<feature type="region of interest" description="Disordered" evidence="10">
    <location>
        <begin position="792"/>
        <end position="837"/>
    </location>
</feature>
<dbReference type="GO" id="GO:0003777">
    <property type="term" value="F:microtubule motor activity"/>
    <property type="evidence" value="ECO:0007669"/>
    <property type="project" value="InterPro"/>
</dbReference>
<feature type="region of interest" description="Disordered" evidence="10">
    <location>
        <begin position="571"/>
        <end position="605"/>
    </location>
</feature>
<feature type="compositionally biased region" description="Basic and acidic residues" evidence="10">
    <location>
        <begin position="134"/>
        <end position="143"/>
    </location>
</feature>
<dbReference type="InterPro" id="IPR036961">
    <property type="entry name" value="Kinesin_motor_dom_sf"/>
</dbReference>
<dbReference type="PANTHER" id="PTHR47971:SF20">
    <property type="entry name" value="KINESIN-LIKE PROTEIN KIF24"/>
    <property type="match status" value="1"/>
</dbReference>
<evidence type="ECO:0000256" key="8">
    <source>
        <dbReference type="PROSITE-ProRule" id="PRU00283"/>
    </source>
</evidence>
<evidence type="ECO:0000313" key="13">
    <source>
        <dbReference type="Proteomes" id="UP001150925"/>
    </source>
</evidence>
<evidence type="ECO:0000256" key="5">
    <source>
        <dbReference type="ARBA" id="ARBA00023175"/>
    </source>
</evidence>
<dbReference type="OrthoDB" id="3176171at2759"/>
<feature type="compositionally biased region" description="Acidic residues" evidence="10">
    <location>
        <begin position="572"/>
        <end position="597"/>
    </location>
</feature>
<dbReference type="CDD" id="cd04496">
    <property type="entry name" value="SSB_OBF"/>
    <property type="match status" value="1"/>
</dbReference>
<keyword evidence="4 7" id="KW-0238">DNA-binding</keyword>
<proteinExistence type="inferred from homology"/>
<reference evidence="12" key="1">
    <citation type="submission" date="2022-07" db="EMBL/GenBank/DDBJ databases">
        <title>Phylogenomic reconstructions and comparative analyses of Kickxellomycotina fungi.</title>
        <authorList>
            <person name="Reynolds N.K."/>
            <person name="Stajich J.E."/>
            <person name="Barry K."/>
            <person name="Grigoriev I.V."/>
            <person name="Crous P."/>
            <person name="Smith M.E."/>
        </authorList>
    </citation>
    <scope>NUCLEOTIDE SEQUENCE</scope>
    <source>
        <strain evidence="12">RSA 1196</strain>
    </source>
</reference>
<dbReference type="HAMAP" id="MF_00984">
    <property type="entry name" value="SSB"/>
    <property type="match status" value="1"/>
</dbReference>
<feature type="compositionally biased region" description="Polar residues" evidence="10">
    <location>
        <begin position="647"/>
        <end position="661"/>
    </location>
</feature>
<dbReference type="PROSITE" id="PS00411">
    <property type="entry name" value="KINESIN_MOTOR_1"/>
    <property type="match status" value="1"/>
</dbReference>
<dbReference type="PROSITE" id="PS50067">
    <property type="entry name" value="KINESIN_MOTOR_2"/>
    <property type="match status" value="1"/>
</dbReference>
<dbReference type="SUPFAM" id="SSF50249">
    <property type="entry name" value="Nucleic acid-binding proteins"/>
    <property type="match status" value="1"/>
</dbReference>
<evidence type="ECO:0000256" key="3">
    <source>
        <dbReference type="ARBA" id="ARBA00022840"/>
    </source>
</evidence>
<dbReference type="InterPro" id="IPR027640">
    <property type="entry name" value="Kinesin-like_fam"/>
</dbReference>
<dbReference type="PANTHER" id="PTHR47971">
    <property type="entry name" value="KINESIN-RELATED PROTEIN 6"/>
    <property type="match status" value="1"/>
</dbReference>
<dbReference type="Proteomes" id="UP001150925">
    <property type="component" value="Unassembled WGS sequence"/>
</dbReference>
<evidence type="ECO:0000256" key="1">
    <source>
        <dbReference type="ARBA" id="ARBA00022701"/>
    </source>
</evidence>
<dbReference type="PRINTS" id="PR00380">
    <property type="entry name" value="KINESINHEAVY"/>
</dbReference>
<dbReference type="NCBIfam" id="TIGR00621">
    <property type="entry name" value="ssb"/>
    <property type="match status" value="1"/>
</dbReference>
<evidence type="ECO:0000256" key="9">
    <source>
        <dbReference type="RuleBase" id="RU000394"/>
    </source>
</evidence>
<evidence type="ECO:0000313" key="12">
    <source>
        <dbReference type="EMBL" id="KAJ1968084.1"/>
    </source>
</evidence>
<dbReference type="InterPro" id="IPR027417">
    <property type="entry name" value="P-loop_NTPase"/>
</dbReference>
<dbReference type="Pfam" id="PF00225">
    <property type="entry name" value="Kinesin"/>
    <property type="match status" value="1"/>
</dbReference>
<evidence type="ECO:0000256" key="6">
    <source>
        <dbReference type="ARBA" id="ARBA00061030"/>
    </source>
</evidence>
<keyword evidence="13" id="KW-1185">Reference proteome</keyword>
<dbReference type="SMART" id="SM00129">
    <property type="entry name" value="KISc"/>
    <property type="match status" value="1"/>
</dbReference>
<dbReference type="InterPro" id="IPR012340">
    <property type="entry name" value="NA-bd_OB-fold"/>
</dbReference>
<dbReference type="InterPro" id="IPR001752">
    <property type="entry name" value="Kinesin_motor_dom"/>
</dbReference>
<keyword evidence="5 8" id="KW-0505">Motor protein</keyword>
<dbReference type="GO" id="GO:0003697">
    <property type="term" value="F:single-stranded DNA binding"/>
    <property type="evidence" value="ECO:0007669"/>
    <property type="project" value="InterPro"/>
</dbReference>
<evidence type="ECO:0000256" key="10">
    <source>
        <dbReference type="SAM" id="MobiDB-lite"/>
    </source>
</evidence>
<feature type="compositionally biased region" description="Polar residues" evidence="10">
    <location>
        <begin position="682"/>
        <end position="693"/>
    </location>
</feature>
<dbReference type="Pfam" id="PF00436">
    <property type="entry name" value="SSB"/>
    <property type="match status" value="1"/>
</dbReference>
<keyword evidence="2 8" id="KW-0547">Nucleotide-binding</keyword>
<feature type="compositionally biased region" description="Polar residues" evidence="10">
    <location>
        <begin position="181"/>
        <end position="191"/>
    </location>
</feature>
<organism evidence="12 13">
    <name type="scientific">Dispira parvispora</name>
    <dbReference type="NCBI Taxonomy" id="1520584"/>
    <lineage>
        <taxon>Eukaryota</taxon>
        <taxon>Fungi</taxon>
        <taxon>Fungi incertae sedis</taxon>
        <taxon>Zoopagomycota</taxon>
        <taxon>Kickxellomycotina</taxon>
        <taxon>Dimargaritomycetes</taxon>
        <taxon>Dimargaritales</taxon>
        <taxon>Dimargaritaceae</taxon>
        <taxon>Dispira</taxon>
    </lineage>
</organism>
<dbReference type="PROSITE" id="PS50935">
    <property type="entry name" value="SSB"/>
    <property type="match status" value="1"/>
</dbReference>
<keyword evidence="3 8" id="KW-0067">ATP-binding</keyword>
<dbReference type="EMBL" id="JANBPY010000234">
    <property type="protein sequence ID" value="KAJ1968084.1"/>
    <property type="molecule type" value="Genomic_DNA"/>
</dbReference>
<evidence type="ECO:0000256" key="2">
    <source>
        <dbReference type="ARBA" id="ARBA00022741"/>
    </source>
</evidence>
<sequence length="946" mass="105850">MSRFFAQPSLRNVLRQPQTSMGRRLFSGSAHRAVVNQVTLIGRVGGDVDTHEFSNGNTVASFSLATSNYYQNKENDLVETTQWHRIKSYNTNSNEWIKEKVKKGAMVYVRGSIRYETYTDKDGNDRNVTVISSERVRKLRDPAPKSGSAQQGAEEAVGSTRSTQVPLSRRRTQHSFDPVGETSNAVRSSGTAIPPGGVRRSVNLNAYGIPKPTSRRRNSVAVSSKISPRQRNSSGSDMEDKIRVCVRKRPLSNREQNRKESDIVHILTRRHLVVNEPKVKVDMTRYIEEHNFAFDEVFDDATSNQELYRRTAMPLVEYIFHGGKATCFAYGQTGSGKTFTMLDPRNGLYVLAASDIFALHARPQFNHLTVLVSFFEIYQSQLYDLLNSRKRLHAREDAKQQVCIVGLREVEIENVHDLMEVFEFGNAERSTGTTGANADSSRSHAILQIMLKDDHDNDRLHGKFSFIDLAGSERGADRGNDNKQTRMEGSEINKSLLALKECIRALDREKKHTPFRQSKLTQVLKDSLVGDSRTCMIATISPNISNSEHTLNTLRYADRVKEIKGDRNSLEAYEEDSACTGYEEEEELYQDSDEVGEETAGPNDTDCDVDQYYDCEPDHNLSSSAGYGGVLVDDLVTNSLLNETPSFQNMHVGTAGRSVTNQERRTESHGYNSVRSPPLPPASNSSHSSNTVAGSGLPRYNLRQRNRSIHHPGQNVGEPTLAYDATNSLSQRTVSRRLRPSSSREQQGYDQSFSHTQGQDSTVSHASASDRPPAVPAKSQWRQPLVNHANQNHHYSTDYSSYGPSGTVRSPPPVASPPRSQHRYESPPDFTSPETPAEPELLLDLGLIDEFVKNHRLQIRETTEYCKQETKLVATYTLGATSAPNSRGSDYQQGGGRGDVQEEDMMAKMQSAVSYLEKLDEILEQKQNAVVQLRNNIRQLVYGQAP</sequence>
<dbReference type="GO" id="GO:0007019">
    <property type="term" value="P:microtubule depolymerization"/>
    <property type="evidence" value="ECO:0007669"/>
    <property type="project" value="TreeGrafter"/>
</dbReference>
<dbReference type="InterPro" id="IPR000424">
    <property type="entry name" value="Primosome_PriB/ssb"/>
</dbReference>
<feature type="compositionally biased region" description="Polar residues" evidence="10">
    <location>
        <begin position="740"/>
        <end position="767"/>
    </location>
</feature>
<dbReference type="Gene3D" id="3.40.850.10">
    <property type="entry name" value="Kinesin motor domain"/>
    <property type="match status" value="1"/>
</dbReference>